<feature type="domain" description="ComEC/Rec2-related protein" evidence="7">
    <location>
        <begin position="245"/>
        <end position="519"/>
    </location>
</feature>
<feature type="transmembrane region" description="Helical" evidence="6">
    <location>
        <begin position="370"/>
        <end position="393"/>
    </location>
</feature>
<comment type="caution">
    <text evidence="9">The sequence shown here is derived from an EMBL/GenBank/DDBJ whole genome shotgun (WGS) entry which is preliminary data.</text>
</comment>
<dbReference type="InterPro" id="IPR004477">
    <property type="entry name" value="ComEC_N"/>
</dbReference>
<keyword evidence="10" id="KW-1185">Reference proteome</keyword>
<accession>A0A5C7FFE0</accession>
<feature type="transmembrane region" description="Helical" evidence="6">
    <location>
        <begin position="65"/>
        <end position="84"/>
    </location>
</feature>
<evidence type="ECO:0000256" key="6">
    <source>
        <dbReference type="SAM" id="Phobius"/>
    </source>
</evidence>
<feature type="transmembrane region" description="Helical" evidence="6">
    <location>
        <begin position="430"/>
        <end position="451"/>
    </location>
</feature>
<reference evidence="9 10" key="1">
    <citation type="submission" date="2019-08" db="EMBL/GenBank/DDBJ databases">
        <title>Lewinella sp. strain SSH13 Genome sequencing and assembly.</title>
        <authorList>
            <person name="Kim I."/>
        </authorList>
    </citation>
    <scope>NUCLEOTIDE SEQUENCE [LARGE SCALE GENOMIC DNA]</scope>
    <source>
        <strain evidence="9 10">SSH13</strain>
    </source>
</reference>
<feature type="transmembrane region" description="Helical" evidence="6">
    <location>
        <begin position="266"/>
        <end position="287"/>
    </location>
</feature>
<feature type="domain" description="DUF4131" evidence="8">
    <location>
        <begin position="37"/>
        <end position="202"/>
    </location>
</feature>
<dbReference type="Pfam" id="PF03772">
    <property type="entry name" value="Competence"/>
    <property type="match status" value="1"/>
</dbReference>
<evidence type="ECO:0000256" key="3">
    <source>
        <dbReference type="ARBA" id="ARBA00022692"/>
    </source>
</evidence>
<feature type="transmembrane region" description="Helical" evidence="6">
    <location>
        <begin position="40"/>
        <end position="58"/>
    </location>
</feature>
<feature type="transmembrane region" description="Helical" evidence="6">
    <location>
        <begin position="523"/>
        <end position="540"/>
    </location>
</feature>
<feature type="transmembrane region" description="Helical" evidence="6">
    <location>
        <begin position="299"/>
        <end position="318"/>
    </location>
</feature>
<evidence type="ECO:0000256" key="4">
    <source>
        <dbReference type="ARBA" id="ARBA00022989"/>
    </source>
</evidence>
<dbReference type="InterPro" id="IPR025405">
    <property type="entry name" value="DUF4131"/>
</dbReference>
<dbReference type="Pfam" id="PF13567">
    <property type="entry name" value="DUF4131"/>
    <property type="match status" value="1"/>
</dbReference>
<keyword evidence="3 6" id="KW-0812">Transmembrane</keyword>
<dbReference type="GO" id="GO:0005886">
    <property type="term" value="C:plasma membrane"/>
    <property type="evidence" value="ECO:0007669"/>
    <property type="project" value="UniProtKB-SubCell"/>
</dbReference>
<evidence type="ECO:0000259" key="7">
    <source>
        <dbReference type="Pfam" id="PF03772"/>
    </source>
</evidence>
<keyword evidence="5 6" id="KW-0472">Membrane</keyword>
<feature type="transmembrane region" description="Helical" evidence="6">
    <location>
        <begin position="12"/>
        <end position="34"/>
    </location>
</feature>
<gene>
    <name evidence="9" type="ORF">FUA23_08130</name>
</gene>
<dbReference type="PANTHER" id="PTHR30619">
    <property type="entry name" value="DNA INTERNALIZATION/COMPETENCE PROTEIN COMEC/REC2"/>
    <property type="match status" value="1"/>
</dbReference>
<dbReference type="RefSeq" id="WP_147930236.1">
    <property type="nucleotide sequence ID" value="NZ_VOXD01000010.1"/>
</dbReference>
<evidence type="ECO:0000259" key="8">
    <source>
        <dbReference type="Pfam" id="PF13567"/>
    </source>
</evidence>
<sequence>MSQLNKHAPAAWGTVPMVPVVLALIAGILTADWLNQPLTLPWLIIASTTCLGGLITVIRRSPTRWWAVLGSGLILLSVFSFGAWRFNTGYLPAQDSFFAHHLEQGDFLSGKVENLKPGRSRMRAEVKLSHILRDSGRHVPVSGKLLVYLPPDEQTAQLKAGDEIVLNAEPSEISGPLNPEVFDFRAYAARRGIHHQVFLRSAADWRVARQSGGGIYTIAQNWRRAWFKTFQDHLTGDELAVASALVIGQRDLIIEEVKSAYTDTGAVHVLAVSGLHVGIIFMILTFFLERVLRLNRTNFGRVAIILISVVCIWAFALVSGLSASVQRAAIMFSLLAVGRIAFRKIHVFNTLSVAALVMLIYQPVQLFHVGFQLSFMAIIGIVAFTNYLDRLVYLPGIVARKSWSAISASTGAQLGTLPLSLLYFRQFPAYFMVSGTLVIVFAFATMFLGLLHGFVAGMLQIPVLAGGTGFLLSFVVELQNALIFFFRKLPGALIELRFFDGLSSLLLALSIASLGAYLRWGKLFFLTSSGGLLVLMLIWAQTQVPGTDEGNEMTVFHVSRGTLIDFSSGSRAWSLGEQPQVKDLDFSAGPLRKSLGYTPETTFALDPATDTLLPTGIRLRYPCFDFADSRWLVLDGKSERLSEPDLSGFTHLLVINDLRTKDMPDLTANQDFLIVLDGSIPFYRWEEWHGRAAQSGWKLHITGEKGAFRLPE</sequence>
<feature type="transmembrane region" description="Helical" evidence="6">
    <location>
        <begin position="498"/>
        <end position="518"/>
    </location>
</feature>
<evidence type="ECO:0000256" key="1">
    <source>
        <dbReference type="ARBA" id="ARBA00004651"/>
    </source>
</evidence>
<evidence type="ECO:0000256" key="5">
    <source>
        <dbReference type="ARBA" id="ARBA00023136"/>
    </source>
</evidence>
<keyword evidence="4 6" id="KW-1133">Transmembrane helix</keyword>
<organism evidence="9 10">
    <name type="scientific">Neolewinella aurantiaca</name>
    <dbReference type="NCBI Taxonomy" id="2602767"/>
    <lineage>
        <taxon>Bacteria</taxon>
        <taxon>Pseudomonadati</taxon>
        <taxon>Bacteroidota</taxon>
        <taxon>Saprospiria</taxon>
        <taxon>Saprospirales</taxon>
        <taxon>Lewinellaceae</taxon>
        <taxon>Neolewinella</taxon>
    </lineage>
</organism>
<dbReference type="InterPro" id="IPR052159">
    <property type="entry name" value="Competence_DNA_uptake"/>
</dbReference>
<keyword evidence="2" id="KW-1003">Cell membrane</keyword>
<feature type="transmembrane region" description="Helical" evidence="6">
    <location>
        <begin position="347"/>
        <end position="364"/>
    </location>
</feature>
<dbReference type="AlphaFoldDB" id="A0A5C7FFE0"/>
<evidence type="ECO:0000313" key="9">
    <source>
        <dbReference type="EMBL" id="TXF89916.1"/>
    </source>
</evidence>
<dbReference type="PANTHER" id="PTHR30619:SF1">
    <property type="entry name" value="RECOMBINATION PROTEIN 2"/>
    <property type="match status" value="1"/>
</dbReference>
<protein>
    <submittedName>
        <fullName evidence="9">ComEC family competence protein</fullName>
    </submittedName>
</protein>
<evidence type="ECO:0000313" key="10">
    <source>
        <dbReference type="Proteomes" id="UP000321907"/>
    </source>
</evidence>
<dbReference type="EMBL" id="VOXD01000010">
    <property type="protein sequence ID" value="TXF89916.1"/>
    <property type="molecule type" value="Genomic_DNA"/>
</dbReference>
<comment type="subcellular location">
    <subcellularLocation>
        <location evidence="1">Cell membrane</location>
        <topology evidence="1">Multi-pass membrane protein</topology>
    </subcellularLocation>
</comment>
<feature type="transmembrane region" description="Helical" evidence="6">
    <location>
        <begin position="463"/>
        <end position="486"/>
    </location>
</feature>
<dbReference type="NCBIfam" id="TIGR00360">
    <property type="entry name" value="ComEC_N-term"/>
    <property type="match status" value="1"/>
</dbReference>
<dbReference type="Proteomes" id="UP000321907">
    <property type="component" value="Unassembled WGS sequence"/>
</dbReference>
<evidence type="ECO:0000256" key="2">
    <source>
        <dbReference type="ARBA" id="ARBA00022475"/>
    </source>
</evidence>
<name>A0A5C7FFE0_9BACT</name>
<proteinExistence type="predicted"/>
<dbReference type="OrthoDB" id="9761531at2"/>